<dbReference type="Gene3D" id="3.40.50.1820">
    <property type="entry name" value="alpha/beta hydrolase"/>
    <property type="match status" value="1"/>
</dbReference>
<name>A0AAW6B4P5_9BACL</name>
<gene>
    <name evidence="1" type="ORF">PNO30_00275</name>
</gene>
<dbReference type="AlphaFoldDB" id="A0AAW6B4P5"/>
<reference evidence="1" key="1">
    <citation type="submission" date="2023-08" db="EMBL/GenBank/DDBJ databases">
        <title>Dental plaque isolates bound by oral lectin ZG16B.</title>
        <authorList>
            <person name="Ghosh S."/>
        </authorList>
    </citation>
    <scope>NUCLEOTIDE SEQUENCE</scope>
    <source>
        <strain evidence="1">DP3_5B</strain>
    </source>
</reference>
<dbReference type="EMBL" id="JAQMFS010000008">
    <property type="protein sequence ID" value="MDB6185217.1"/>
    <property type="molecule type" value="Genomic_DNA"/>
</dbReference>
<comment type="caution">
    <text evidence="1">The sequence shown here is derived from an EMBL/GenBank/DDBJ whole genome shotgun (WGS) entry which is preliminary data.</text>
</comment>
<dbReference type="Proteomes" id="UP001212217">
    <property type="component" value="Unassembled WGS sequence"/>
</dbReference>
<evidence type="ECO:0000313" key="2">
    <source>
        <dbReference type="Proteomes" id="UP001212217"/>
    </source>
</evidence>
<proteinExistence type="predicted"/>
<keyword evidence="1" id="KW-0378">Hydrolase</keyword>
<protein>
    <submittedName>
        <fullName evidence="1">Alpha/beta hydrolase</fullName>
    </submittedName>
</protein>
<evidence type="ECO:0000313" key="1">
    <source>
        <dbReference type="EMBL" id="MDB6185217.1"/>
    </source>
</evidence>
<dbReference type="RefSeq" id="WP_271986691.1">
    <property type="nucleotide sequence ID" value="NZ_JAQMFS010000008.1"/>
</dbReference>
<dbReference type="SUPFAM" id="SSF53474">
    <property type="entry name" value="alpha/beta-Hydrolases"/>
    <property type="match status" value="1"/>
</dbReference>
<dbReference type="InterPro" id="IPR029058">
    <property type="entry name" value="AB_hydrolase_fold"/>
</dbReference>
<accession>A0AAW6B4P5</accession>
<sequence length="243" mass="28901">MNQKIKIYFIGGLGSNYYFAKDFFQELEVETFFLNPYKEIIQDKKELQNWFNDEVRDCEDVYLIGHSLGGDLARFLASRCPKVTKLILLDGGYLNLDVIMPLENEIEATKDYFSQHTFSNLEEVIANEKSKSYYWSENLEEALRNSYRYNNTSDKFELDLDFEKVSYLLKLRRAIRSYQRNLESKDVLFIAPAYEEEPEWRKISLDKLPKYFDVELVENCGHEMYMKHPIEIATIVHSWINKK</sequence>
<dbReference type="GO" id="GO:0016787">
    <property type="term" value="F:hydrolase activity"/>
    <property type="evidence" value="ECO:0007669"/>
    <property type="project" value="UniProtKB-KW"/>
</dbReference>
<organism evidence="1 2">
    <name type="scientific">Gemella haemolysans</name>
    <dbReference type="NCBI Taxonomy" id="1379"/>
    <lineage>
        <taxon>Bacteria</taxon>
        <taxon>Bacillati</taxon>
        <taxon>Bacillota</taxon>
        <taxon>Bacilli</taxon>
        <taxon>Bacillales</taxon>
        <taxon>Gemellaceae</taxon>
        <taxon>Gemella</taxon>
    </lineage>
</organism>